<feature type="disulfide bond" evidence="13">
    <location>
        <begin position="1146"/>
        <end position="1158"/>
    </location>
</feature>
<feature type="disulfide bond" evidence="13">
    <location>
        <begin position="779"/>
        <end position="791"/>
    </location>
</feature>
<keyword evidence="11" id="KW-0325">Glycoprotein</keyword>
<dbReference type="FunFam" id="2.10.25.10:FF:000011">
    <property type="entry name" value="Cadherin EGF LAG seven-pass G-type receptor"/>
    <property type="match status" value="2"/>
</dbReference>
<feature type="disulfide bond" evidence="13">
    <location>
        <begin position="489"/>
        <end position="498"/>
    </location>
</feature>
<feature type="domain" description="Laminin EGF-like" evidence="17">
    <location>
        <begin position="467"/>
        <end position="517"/>
    </location>
</feature>
<keyword evidence="6" id="KW-0677">Repeat</keyword>
<evidence type="ECO:0000256" key="8">
    <source>
        <dbReference type="ARBA" id="ARBA00022889"/>
    </source>
</evidence>
<keyword evidence="3" id="KW-0964">Secreted</keyword>
<dbReference type="FunFam" id="2.10.25.10:FF:000135">
    <property type="entry name" value="Laminin subunit beta 4"/>
    <property type="match status" value="2"/>
</dbReference>
<feature type="compositionally biased region" description="Basic and acidic residues" evidence="15">
    <location>
        <begin position="577"/>
        <end position="591"/>
    </location>
</feature>
<evidence type="ECO:0000313" key="22">
    <source>
        <dbReference type="WBParaSite" id="SRAE_2000522000.1"/>
    </source>
</evidence>
<dbReference type="GO" id="GO:0009888">
    <property type="term" value="P:tissue development"/>
    <property type="evidence" value="ECO:0007669"/>
    <property type="project" value="TreeGrafter"/>
</dbReference>
<dbReference type="CTD" id="36382971"/>
<evidence type="ECO:0000256" key="11">
    <source>
        <dbReference type="ARBA" id="ARBA00023180"/>
    </source>
</evidence>
<dbReference type="FunFam" id="2.10.25.10:FF:000280">
    <property type="entry name" value="Laminin subunit beta 4"/>
    <property type="match status" value="1"/>
</dbReference>
<evidence type="ECO:0000259" key="18">
    <source>
        <dbReference type="PROSITE" id="PS51116"/>
    </source>
</evidence>
<feature type="disulfide bond" evidence="13">
    <location>
        <begin position="1011"/>
        <end position="1020"/>
    </location>
</feature>
<evidence type="ECO:0000256" key="14">
    <source>
        <dbReference type="SAM" id="Coils"/>
    </source>
</evidence>
<feature type="disulfide bond" evidence="13">
    <location>
        <begin position="437"/>
        <end position="446"/>
    </location>
</feature>
<dbReference type="WBParaSite" id="SRAE_2000522000.1">
    <property type="protein sequence ID" value="SRAE_2000522000.1"/>
    <property type="gene ID" value="WBGene00265478"/>
</dbReference>
<keyword evidence="7" id="KW-0084">Basement membrane</keyword>
<dbReference type="Pfam" id="PF24973">
    <property type="entry name" value="EGF_LMN_ATRN"/>
    <property type="match status" value="2"/>
</dbReference>
<dbReference type="GO" id="GO:0016477">
    <property type="term" value="P:cell migration"/>
    <property type="evidence" value="ECO:0007669"/>
    <property type="project" value="TreeGrafter"/>
</dbReference>
<feature type="domain" description="Laminin EGF-like" evidence="17">
    <location>
        <begin position="987"/>
        <end position="1038"/>
    </location>
</feature>
<evidence type="ECO:0000256" key="1">
    <source>
        <dbReference type="ARBA" id="ARBA00002418"/>
    </source>
</evidence>
<keyword evidence="4" id="KW-0272">Extracellular matrix</keyword>
<dbReference type="Pfam" id="PF00055">
    <property type="entry name" value="Laminin_N"/>
    <property type="match status" value="1"/>
</dbReference>
<proteinExistence type="predicted"/>
<keyword evidence="10 13" id="KW-1015">Disulfide bond</keyword>
<dbReference type="SUPFAM" id="SSF57196">
    <property type="entry name" value="EGF/Laminin"/>
    <property type="match status" value="12"/>
</dbReference>
<dbReference type="PROSITE" id="PS51117">
    <property type="entry name" value="LAMININ_NTER"/>
    <property type="match status" value="1"/>
</dbReference>
<feature type="coiled-coil region" evidence="14">
    <location>
        <begin position="1197"/>
        <end position="1224"/>
    </location>
</feature>
<dbReference type="InterPro" id="IPR008211">
    <property type="entry name" value="Laminin_N"/>
</dbReference>
<feature type="coiled-coil region" evidence="14">
    <location>
        <begin position="1727"/>
        <end position="1789"/>
    </location>
</feature>
<dbReference type="Gene3D" id="2.10.25.10">
    <property type="entry name" value="Laminin"/>
    <property type="match status" value="9"/>
</dbReference>
<dbReference type="OrthoDB" id="5985440at2759"/>
<evidence type="ECO:0000313" key="23">
    <source>
        <dbReference type="WormBase" id="SRAE_2000522000"/>
    </source>
</evidence>
<dbReference type="FunFam" id="2.170.300.10:FF:000004">
    <property type="entry name" value="Laminin subunit beta 1"/>
    <property type="match status" value="1"/>
</dbReference>
<dbReference type="Pfam" id="PF21199">
    <property type="entry name" value="LAMININ_IV_B"/>
    <property type="match status" value="1"/>
</dbReference>
<feature type="domain" description="Laminin IV type B" evidence="18">
    <location>
        <begin position="557"/>
        <end position="773"/>
    </location>
</feature>
<evidence type="ECO:0000313" key="21">
    <source>
        <dbReference type="Proteomes" id="UP000035682"/>
    </source>
</evidence>
<evidence type="ECO:0000256" key="12">
    <source>
        <dbReference type="ARBA" id="ARBA00023292"/>
    </source>
</evidence>
<dbReference type="Gene3D" id="2.170.300.10">
    <property type="entry name" value="Tie2 ligand-binding domain superfamily"/>
    <property type="match status" value="2"/>
</dbReference>
<comment type="subcellular location">
    <subcellularLocation>
        <location evidence="2">Secreted</location>
        <location evidence="2">Extracellular space</location>
        <location evidence="2">Extracellular matrix</location>
        <location evidence="2">Basement membrane</location>
    </subcellularLocation>
</comment>
<reference evidence="22" key="2">
    <citation type="submission" date="2020-12" db="UniProtKB">
        <authorList>
            <consortium name="WormBaseParasite"/>
        </authorList>
    </citation>
    <scope>IDENTIFICATION</scope>
</reference>
<dbReference type="FunFam" id="2.10.25.10:FF:000224">
    <property type="entry name" value="Usherin"/>
    <property type="match status" value="1"/>
</dbReference>
<feature type="domain" description="Laminin EGF-like" evidence="17">
    <location>
        <begin position="407"/>
        <end position="466"/>
    </location>
</feature>
<feature type="coiled-coil region" evidence="14">
    <location>
        <begin position="1258"/>
        <end position="1327"/>
    </location>
</feature>
<evidence type="ECO:0000256" key="7">
    <source>
        <dbReference type="ARBA" id="ARBA00022869"/>
    </source>
</evidence>
<dbReference type="InterPro" id="IPR013015">
    <property type="entry name" value="Laminin_IV_B"/>
</dbReference>
<dbReference type="GO" id="GO:0007411">
    <property type="term" value="P:axon guidance"/>
    <property type="evidence" value="ECO:0007669"/>
    <property type="project" value="TreeGrafter"/>
</dbReference>
<evidence type="ECO:0000256" key="3">
    <source>
        <dbReference type="ARBA" id="ARBA00022525"/>
    </source>
</evidence>
<dbReference type="FunFam" id="2.10.25.10:FF:000333">
    <property type="entry name" value="netrin-4 isoform X2"/>
    <property type="match status" value="1"/>
</dbReference>
<feature type="disulfide bond" evidence="13">
    <location>
        <begin position="800"/>
        <end position="809"/>
    </location>
</feature>
<feature type="coiled-coil region" evidence="14">
    <location>
        <begin position="1549"/>
        <end position="1663"/>
    </location>
</feature>
<dbReference type="FunFam" id="2.10.25.10:FF:000105">
    <property type="entry name" value="laminin subunit gamma-1"/>
    <property type="match status" value="1"/>
</dbReference>
<feature type="chain" id="PRO_5015031185" evidence="16">
    <location>
        <begin position="26"/>
        <end position="1795"/>
    </location>
</feature>
<evidence type="ECO:0000256" key="2">
    <source>
        <dbReference type="ARBA" id="ARBA00004302"/>
    </source>
</evidence>
<dbReference type="GO" id="GO:0040017">
    <property type="term" value="P:positive regulation of locomotion"/>
    <property type="evidence" value="ECO:0007669"/>
    <property type="project" value="UniProtKB-ARBA"/>
</dbReference>
<dbReference type="FunFam" id="2.170.300.10:FF:000001">
    <property type="entry name" value="Laminin subunit beta-1"/>
    <property type="match status" value="1"/>
</dbReference>
<comment type="function">
    <text evidence="1">Binding to cells via a high affinity receptor, laminin is thought to mediate the attachment, migration and organization of cells into tissues during embryonic development by interacting with other extracellular matrix components.</text>
</comment>
<evidence type="ECO:0000256" key="16">
    <source>
        <dbReference type="SAM" id="SignalP"/>
    </source>
</evidence>
<feature type="disulfide bond" evidence="13">
    <location>
        <begin position="501"/>
        <end position="515"/>
    </location>
</feature>
<feature type="domain" description="Laminin EGF-like" evidence="17">
    <location>
        <begin position="1146"/>
        <end position="1192"/>
    </location>
</feature>
<dbReference type="GO" id="GO:0009887">
    <property type="term" value="P:animal organ morphogenesis"/>
    <property type="evidence" value="ECO:0007669"/>
    <property type="project" value="TreeGrafter"/>
</dbReference>
<keyword evidence="12 13" id="KW-0424">Laminin EGF-like domain</keyword>
<gene>
    <name evidence="20 22 23" type="ORF">SRAE_2000522000</name>
</gene>
<keyword evidence="21" id="KW-1185">Reference proteome</keyword>
<reference evidence="20 21" key="1">
    <citation type="submission" date="2014-09" db="EMBL/GenBank/DDBJ databases">
        <authorList>
            <person name="Martin A.A."/>
        </authorList>
    </citation>
    <scope>NUCLEOTIDE SEQUENCE</scope>
    <source>
        <strain evidence="21">ED321</strain>
        <strain evidence="20">ED321 Heterogonic</strain>
    </source>
</reference>
<keyword evidence="8" id="KW-0130">Cell adhesion</keyword>
<dbReference type="OMA" id="ECTHNTA"/>
<feature type="region of interest" description="Disordered" evidence="15">
    <location>
        <begin position="575"/>
        <end position="594"/>
    </location>
</feature>
<evidence type="ECO:0000256" key="6">
    <source>
        <dbReference type="ARBA" id="ARBA00022737"/>
    </source>
</evidence>
<evidence type="ECO:0000259" key="17">
    <source>
        <dbReference type="PROSITE" id="PS50027"/>
    </source>
</evidence>
<dbReference type="Gene3D" id="2.60.120.260">
    <property type="entry name" value="Galactose-binding domain-like"/>
    <property type="match status" value="1"/>
</dbReference>
<dbReference type="InterPro" id="IPR050440">
    <property type="entry name" value="Laminin/Netrin_ECM"/>
</dbReference>
<dbReference type="InterPro" id="IPR000742">
    <property type="entry name" value="EGF"/>
</dbReference>
<feature type="disulfide bond" evidence="13">
    <location>
        <begin position="827"/>
        <end position="839"/>
    </location>
</feature>
<dbReference type="FunFam" id="2.60.120.260:FF:000010">
    <property type="entry name" value="Laminin subunit beta 1"/>
    <property type="match status" value="1"/>
</dbReference>
<evidence type="ECO:0000256" key="4">
    <source>
        <dbReference type="ARBA" id="ARBA00022530"/>
    </source>
</evidence>
<feature type="domain" description="Laminin EGF-like" evidence="17">
    <location>
        <begin position="344"/>
        <end position="406"/>
    </location>
</feature>
<dbReference type="FunFam" id="2.10.25.10:FF:000065">
    <property type="entry name" value="Laminin subunit beta 1"/>
    <property type="match status" value="1"/>
</dbReference>
<feature type="domain" description="Laminin EGF-like" evidence="17">
    <location>
        <begin position="874"/>
        <end position="923"/>
    </location>
</feature>
<dbReference type="EMBL" id="LN609529">
    <property type="protein sequence ID" value="CEF70593.1"/>
    <property type="molecule type" value="Genomic_DNA"/>
</dbReference>
<feature type="domain" description="Laminin EGF-like" evidence="17">
    <location>
        <begin position="779"/>
        <end position="826"/>
    </location>
</feature>
<evidence type="ECO:0000256" key="15">
    <source>
        <dbReference type="SAM" id="MobiDB-lite"/>
    </source>
</evidence>
<feature type="disulfide bond" evidence="13">
    <location>
        <begin position="1148"/>
        <end position="1165"/>
    </location>
</feature>
<evidence type="ECO:0000313" key="20">
    <source>
        <dbReference type="EMBL" id="CEF70593.1"/>
    </source>
</evidence>
<comment type="caution">
    <text evidence="13">Lacks conserved residue(s) required for the propagation of feature annotation.</text>
</comment>
<evidence type="ECO:0000256" key="9">
    <source>
        <dbReference type="ARBA" id="ARBA00023054"/>
    </source>
</evidence>
<feature type="domain" description="Laminin N-terminal" evidence="19">
    <location>
        <begin position="35"/>
        <end position="276"/>
    </location>
</feature>
<evidence type="ECO:0000256" key="10">
    <source>
        <dbReference type="ARBA" id="ARBA00023157"/>
    </source>
</evidence>
<dbReference type="FunFam" id="2.10.25.10:FF:000051">
    <property type="entry name" value="Laminin subunit alpha 4"/>
    <property type="match status" value="1"/>
</dbReference>
<organism evidence="20">
    <name type="scientific">Strongyloides ratti</name>
    <name type="common">Parasitic roundworm</name>
    <dbReference type="NCBI Taxonomy" id="34506"/>
    <lineage>
        <taxon>Eukaryota</taxon>
        <taxon>Metazoa</taxon>
        <taxon>Ecdysozoa</taxon>
        <taxon>Nematoda</taxon>
        <taxon>Chromadorea</taxon>
        <taxon>Rhabditida</taxon>
        <taxon>Tylenchina</taxon>
        <taxon>Panagrolaimomorpha</taxon>
        <taxon>Strongyloidoidea</taxon>
        <taxon>Strongyloididae</taxon>
        <taxon>Strongyloides</taxon>
    </lineage>
</organism>
<dbReference type="FunFam" id="2.10.25.10:FF:000084">
    <property type="entry name" value="Laminin subunit alpha 3"/>
    <property type="match status" value="1"/>
</dbReference>
<dbReference type="STRING" id="34506.A0A090LSK7"/>
<dbReference type="GeneID" id="36382971"/>
<accession>A0A090LSK7</accession>
<dbReference type="CDD" id="cd00055">
    <property type="entry name" value="EGF_Lam"/>
    <property type="match status" value="13"/>
</dbReference>
<dbReference type="WormBase" id="SRAE_2000522000">
    <property type="protein sequence ID" value="SRP12068"/>
    <property type="gene ID" value="WBGene00265478"/>
</dbReference>
<dbReference type="eggNOG" id="KOG0994">
    <property type="taxonomic scope" value="Eukaryota"/>
</dbReference>
<dbReference type="InterPro" id="IPR056863">
    <property type="entry name" value="LMN_ATRN_NET-like_EGF"/>
</dbReference>
<dbReference type="GO" id="GO:0005608">
    <property type="term" value="C:laminin-3 complex"/>
    <property type="evidence" value="ECO:0007669"/>
    <property type="project" value="UniProtKB-ARBA"/>
</dbReference>
<dbReference type="PROSITE" id="PS51116">
    <property type="entry name" value="LAMININ_IVB"/>
    <property type="match status" value="1"/>
</dbReference>
<feature type="disulfide bond" evidence="13">
    <location>
        <begin position="1167"/>
        <end position="1176"/>
    </location>
</feature>
<feature type="signal peptide" evidence="16">
    <location>
        <begin position="1"/>
        <end position="25"/>
    </location>
</feature>
<feature type="disulfide bond" evidence="13">
    <location>
        <begin position="781"/>
        <end position="798"/>
    </location>
</feature>
<keyword evidence="9 14" id="KW-0175">Coiled coil</keyword>
<feature type="domain" description="Laminin EGF-like" evidence="17">
    <location>
        <begin position="1039"/>
        <end position="1094"/>
    </location>
</feature>
<dbReference type="PROSITE" id="PS01248">
    <property type="entry name" value="EGF_LAM_1"/>
    <property type="match status" value="6"/>
</dbReference>
<dbReference type="GO" id="GO:0070831">
    <property type="term" value="P:basement membrane assembly"/>
    <property type="evidence" value="ECO:0007669"/>
    <property type="project" value="TreeGrafter"/>
</dbReference>
<feature type="disulfide bond" evidence="13">
    <location>
        <begin position="893"/>
        <end position="902"/>
    </location>
</feature>
<feature type="disulfide bond" evidence="13">
    <location>
        <begin position="829"/>
        <end position="846"/>
    </location>
</feature>
<feature type="disulfide bond" evidence="13">
    <location>
        <begin position="374"/>
        <end position="383"/>
    </location>
</feature>
<protein>
    <submittedName>
        <fullName evidence="20 22">Laminin subunit beta-1</fullName>
    </submittedName>
</protein>
<dbReference type="PRINTS" id="PR00011">
    <property type="entry name" value="EGFLAMININ"/>
</dbReference>
<dbReference type="PROSITE" id="PS00022">
    <property type="entry name" value="EGF_1"/>
    <property type="match status" value="1"/>
</dbReference>
<dbReference type="Proteomes" id="UP000035682">
    <property type="component" value="Unplaced"/>
</dbReference>
<sequence length="1795" mass="199593">MMRNILLKLWCIVALLSTYHIISYGEAMLEEDMCNEHSCYPATGNLLIGRKHQLSATSTCGLHKRERFCIVSNLDGNTSCYYCDSRKEWKPYPDSSRLSHRIDNIVTENGLERTRNWWQSENGVQNVSIRLDLEAEFHFTHLIMTFKTFRPAAMFIERSADFGRTWSIYRYFAYDCSTSFPGIKEERPKNHGDIICTSAYSAVSPSSGGELVYKVISPQIRTGNPYADEVANLLKITNLRINFTKLHTLGDDLLDYRPEIHEKYYYALYELVVRGSCSCYGHAQRCIPIEGGVQIAYDNPDMVHGRCECTHNTKGLNCEKCEDFYNDLPWRPAIGNQSNECKRCECNSHANSCHFDRAVYQESGFVSGGVCDNCQHNTQGKNCEQCKPFFYRDPNLPMYDPYVCRPCNCNKAGSLNNGICESEQDEERKLVAGKCYCKENVEGPSCDRCKNGFWKLNGDDPLGCRACTCHTLGTINNEGCDKITGECTCKRLVTGENCDQCLPEHYGLSDNSDGCSACDCDIGGSIDNQCDILTGQCKCRPHFTGRRCNITESSFFCAPIDFYTFEAENAESIGVKSENEPRLPSKHETHQEWTGTGYTRVREGTTLDFTIDGIQKSMDYNVVIRYESEHDNIGWENVQVFINRPSKPDPYSPCANSNIENDMLLARLHPNGKYVELRPAVCLDANVSYDVKVVFGEKRTNYPNRGASLLVDSIVFVPPTNELDIFKGEGTSAYHREEYNRYQCRNYALNLYPADRIGEVCQRYICPVAATFIGQGLQCDCDPTGSVSGICKAQGGQCECKPNVIGRRCDQCAEGTYGFGPSGCKACDCDNTGALHNFCDKETGQCLCTAKGITGRQCNQCYPGFWKFPDCLTCECNEHASVCDQKTGACIECRELTDGHQCERCLPGYFGDPRLSVNIPCKPCRCPGGPGSGSQHADSCYVRSSLDYATQDIVCNCKYGYTGKHCDECDVNFWGNPRELGGSCEKCDCNGNIDPSVPGNCDSLTGECLKCLYNTEGSQCEYCKDGFYGDAKIRSCQQCVCNKFGTNSTAGECDRVSGQCPCLPNVIGKACDQCEVNHYNLQSGEGCSFCDCDPTGVVMGHDGTPHLECNPVNGHCSCKQGRGGRTCSECEDYYWGDPVNGECVRCECNPYGSASMQCNRDDGTCVCKAGSGGPQCNECARGYTGVWPNCKTCGECFQNWDNILQKLSMEMEELTTKANNIEDTGIASVYDTEFNEMDEKLGEIKKQLAASNMSAIDIAVLDDKIVSLRENILKAQSRHNFGADLVSQTANKVSMAKSQMKILKEDVDQLTVDAQELSDKATQLRETDILGAYNVTKESAEKSQKAIKSVEDAISKFSEAESKSHEAQTLLEKHKDDFEKQFEENTVALEGIEQEYHSLISVAPKINQQVCGKETAPCDALCGGPISLCGSCGGKSCPEGAVSLALQAQEFSDDAFKTLTLKQNDAESMLAEIRKLKQEFSSPLADADNALTIANVAAQEVTETVKKINKFLNETKEFNNNVNRTKPEQIEEIIKKIDEMEISQTPNEIEELANQIREQLSKINNIDEILAETRGNKSTAIDLKRKADAASKAAEEAKAITETIKKTVDATNEIQVLAKKTVEDATTKLTEAKENYDSASKEAENINELLEKITKEYNELSKQWTDIQVQYLRSADLRKVANEKESNANDIIQWSAIAGEILKDNIAVAKEKLEERKSGTEVPQQRAEELRKRATDLLAKRLAQNNEIENLLKDIAVADVSLDDINNSIDLETVRIEEATNKIKNLEDYYATCDS</sequence>
<dbReference type="PROSITE" id="PS50027">
    <property type="entry name" value="EGF_LAM_2"/>
    <property type="match status" value="9"/>
</dbReference>
<name>A0A090LSK7_STRRB</name>
<evidence type="ECO:0000259" key="19">
    <source>
        <dbReference type="PROSITE" id="PS51117"/>
    </source>
</evidence>
<dbReference type="GO" id="GO:0034446">
    <property type="term" value="P:substrate adhesion-dependent cell spreading"/>
    <property type="evidence" value="ECO:0007669"/>
    <property type="project" value="TreeGrafter"/>
</dbReference>
<dbReference type="SMART" id="SM00181">
    <property type="entry name" value="EGF"/>
    <property type="match status" value="6"/>
</dbReference>
<feature type="disulfide bond" evidence="13">
    <location>
        <begin position="1062"/>
        <end position="1071"/>
    </location>
</feature>
<evidence type="ECO:0000256" key="5">
    <source>
        <dbReference type="ARBA" id="ARBA00022729"/>
    </source>
</evidence>
<dbReference type="SMART" id="SM00136">
    <property type="entry name" value="LamNT"/>
    <property type="match status" value="1"/>
</dbReference>
<evidence type="ECO:0000256" key="13">
    <source>
        <dbReference type="PROSITE-ProRule" id="PRU00460"/>
    </source>
</evidence>
<feature type="domain" description="Laminin EGF-like" evidence="17">
    <location>
        <begin position="827"/>
        <end position="873"/>
    </location>
</feature>
<dbReference type="PANTHER" id="PTHR10574">
    <property type="entry name" value="NETRIN/LAMININ-RELATED"/>
    <property type="match status" value="1"/>
</dbReference>
<dbReference type="InterPro" id="IPR002049">
    <property type="entry name" value="LE_dom"/>
</dbReference>
<keyword evidence="5 16" id="KW-0732">Signal</keyword>
<dbReference type="SMART" id="SM00180">
    <property type="entry name" value="EGF_Lam"/>
    <property type="match status" value="13"/>
</dbReference>
<dbReference type="Pfam" id="PF00053">
    <property type="entry name" value="EGF_laminin"/>
    <property type="match status" value="10"/>
</dbReference>
<dbReference type="PANTHER" id="PTHR10574:SF375">
    <property type="entry name" value="LAMININ SUBUNIT BETA-1"/>
    <property type="match status" value="1"/>
</dbReference>
<dbReference type="RefSeq" id="XP_024509790.1">
    <property type="nucleotide sequence ID" value="XM_024644206.1"/>
</dbReference>